<protein>
    <submittedName>
        <fullName evidence="8 9">MRG-binding protein, putative</fullName>
    </submittedName>
</protein>
<dbReference type="EMBL" id="AAZO01005171">
    <property type="status" value="NOT_ANNOTATED_CDS"/>
    <property type="molecule type" value="Genomic_DNA"/>
</dbReference>
<comment type="subcellular location">
    <subcellularLocation>
        <location evidence="1">Nucleus</location>
    </subcellularLocation>
</comment>
<feature type="compositionally biased region" description="Basic and acidic residues" evidence="7">
    <location>
        <begin position="108"/>
        <end position="145"/>
    </location>
</feature>
<name>E0VSR1_PEDHC</name>
<feature type="region of interest" description="Disordered" evidence="7">
    <location>
        <begin position="108"/>
        <end position="246"/>
    </location>
</feature>
<evidence type="ECO:0000256" key="6">
    <source>
        <dbReference type="ARBA" id="ARBA00023242"/>
    </source>
</evidence>
<dbReference type="Pfam" id="PF07904">
    <property type="entry name" value="Eaf7"/>
    <property type="match status" value="1"/>
</dbReference>
<keyword evidence="10" id="KW-1185">Reference proteome</keyword>
<dbReference type="GO" id="GO:0006357">
    <property type="term" value="P:regulation of transcription by RNA polymerase II"/>
    <property type="evidence" value="ECO:0007669"/>
    <property type="project" value="TreeGrafter"/>
</dbReference>
<evidence type="ECO:0000313" key="9">
    <source>
        <dbReference type="EnsemblMetazoa" id="PHUM422430-PA"/>
    </source>
</evidence>
<reference evidence="8" key="1">
    <citation type="submission" date="2007-04" db="EMBL/GenBank/DDBJ databases">
        <title>Annotation of Pediculus humanus corporis strain USDA.</title>
        <authorList>
            <person name="Kirkness E."/>
            <person name="Hannick L."/>
            <person name="Hass B."/>
            <person name="Bruggner R."/>
            <person name="Lawson D."/>
            <person name="Bidwell S."/>
            <person name="Joardar V."/>
            <person name="Caler E."/>
            <person name="Walenz B."/>
            <person name="Inman J."/>
            <person name="Schobel S."/>
            <person name="Galinsky K."/>
            <person name="Amedeo P."/>
            <person name="Strausberg R."/>
        </authorList>
    </citation>
    <scope>NUCLEOTIDE SEQUENCE</scope>
    <source>
        <strain evidence="8">USDA</strain>
    </source>
</reference>
<dbReference type="eggNOG" id="KOG4051">
    <property type="taxonomic scope" value="Eukaryota"/>
</dbReference>
<evidence type="ECO:0000256" key="2">
    <source>
        <dbReference type="ARBA" id="ARBA00007117"/>
    </source>
</evidence>
<dbReference type="GO" id="GO:0006325">
    <property type="term" value="P:chromatin organization"/>
    <property type="evidence" value="ECO:0007669"/>
    <property type="project" value="UniProtKB-KW"/>
</dbReference>
<dbReference type="GO" id="GO:0035267">
    <property type="term" value="C:NuA4 histone acetyltransferase complex"/>
    <property type="evidence" value="ECO:0007669"/>
    <property type="project" value="TreeGrafter"/>
</dbReference>
<dbReference type="RefSeq" id="XP_002429155.1">
    <property type="nucleotide sequence ID" value="XM_002429110.1"/>
</dbReference>
<dbReference type="VEuPathDB" id="VectorBase:PHUM422430"/>
<evidence type="ECO:0000313" key="8">
    <source>
        <dbReference type="EMBL" id="EEB16417.1"/>
    </source>
</evidence>
<reference evidence="8" key="2">
    <citation type="submission" date="2007-04" db="EMBL/GenBank/DDBJ databases">
        <title>The genome of the human body louse.</title>
        <authorList>
            <consortium name="The Human Body Louse Genome Consortium"/>
            <person name="Kirkness E."/>
            <person name="Walenz B."/>
            <person name="Hass B."/>
            <person name="Bruggner R."/>
            <person name="Strausberg R."/>
        </authorList>
    </citation>
    <scope>NUCLEOTIDE SEQUENCE</scope>
    <source>
        <strain evidence="8">USDA</strain>
    </source>
</reference>
<dbReference type="InterPro" id="IPR012423">
    <property type="entry name" value="Eaf7/MRGBP"/>
</dbReference>
<dbReference type="EnsemblMetazoa" id="PHUM422430-RA">
    <property type="protein sequence ID" value="PHUM422430-PA"/>
    <property type="gene ID" value="PHUM422430"/>
</dbReference>
<dbReference type="AlphaFoldDB" id="E0VSR1"/>
<keyword evidence="6" id="KW-0539">Nucleus</keyword>
<dbReference type="HOGENOM" id="CLU_080546_2_0_1"/>
<dbReference type="OrthoDB" id="5595141at2759"/>
<evidence type="ECO:0000256" key="3">
    <source>
        <dbReference type="ARBA" id="ARBA00022853"/>
    </source>
</evidence>
<keyword evidence="3" id="KW-0156">Chromatin regulator</keyword>
<evidence type="ECO:0000256" key="4">
    <source>
        <dbReference type="ARBA" id="ARBA00023015"/>
    </source>
</evidence>
<evidence type="ECO:0000256" key="1">
    <source>
        <dbReference type="ARBA" id="ARBA00004123"/>
    </source>
</evidence>
<accession>E0VSR1</accession>
<evidence type="ECO:0000256" key="7">
    <source>
        <dbReference type="SAM" id="MobiDB-lite"/>
    </source>
</evidence>
<dbReference type="EMBL" id="DS235755">
    <property type="protein sequence ID" value="EEB16417.1"/>
    <property type="molecule type" value="Genomic_DNA"/>
</dbReference>
<proteinExistence type="inferred from homology"/>
<dbReference type="OMA" id="MNGHKPV"/>
<dbReference type="Proteomes" id="UP000009046">
    <property type="component" value="Unassembled WGS sequence"/>
</dbReference>
<dbReference type="PANTHER" id="PTHR13581:SF5">
    <property type="entry name" value="MRG_MORF4L-BINDING PROTEIN"/>
    <property type="match status" value="1"/>
</dbReference>
<dbReference type="FunCoup" id="E0VSR1">
    <property type="interactions" value="671"/>
</dbReference>
<keyword evidence="4" id="KW-0805">Transcription regulation</keyword>
<dbReference type="PANTHER" id="PTHR13581">
    <property type="entry name" value="MRG-BINDING PROTEIN"/>
    <property type="match status" value="1"/>
</dbReference>
<reference evidence="9" key="3">
    <citation type="submission" date="2021-02" db="UniProtKB">
        <authorList>
            <consortium name="EnsemblMetazoa"/>
        </authorList>
    </citation>
    <scope>IDENTIFICATION</scope>
    <source>
        <strain evidence="9">USDA</strain>
    </source>
</reference>
<comment type="similarity">
    <text evidence="2">Belongs to the EAF7 family.</text>
</comment>
<dbReference type="GO" id="GO:0005634">
    <property type="term" value="C:nucleus"/>
    <property type="evidence" value="ECO:0007669"/>
    <property type="project" value="UniProtKB-SubCell"/>
</dbReference>
<gene>
    <name evidence="9" type="primary">8234535</name>
    <name evidence="8" type="ORF">Phum_PHUM422430</name>
</gene>
<dbReference type="GeneID" id="8234535"/>
<dbReference type="KEGG" id="phu:Phum_PHUM422430"/>
<sequence>MACDDSEKLNLKENFEWNVENEIKLFEAMIGHKPVGINKHFHMACITEKFESLLGKQISSDVLWQHLESMYDLTALDKKETLPFPNEPDEFSLPEDEYSHLINEKLMVKSDHDDTKDGKESGLKNQKELTPAKESSIKKEKKSDSDDFLNNDGDKKDNCDMESESQKGKLGKEIKTRGKRNVKDKKVDLDSSTSSTVSKKEESSSNYSANKKDKQTVGKRTLRSRADDSLPIKSVTPPPSKRARRF</sequence>
<evidence type="ECO:0000313" key="10">
    <source>
        <dbReference type="Proteomes" id="UP000009046"/>
    </source>
</evidence>
<evidence type="ECO:0000256" key="5">
    <source>
        <dbReference type="ARBA" id="ARBA00023163"/>
    </source>
</evidence>
<keyword evidence="5" id="KW-0804">Transcription</keyword>
<dbReference type="InParanoid" id="E0VSR1"/>
<organism>
    <name type="scientific">Pediculus humanus subsp. corporis</name>
    <name type="common">Body louse</name>
    <dbReference type="NCBI Taxonomy" id="121224"/>
    <lineage>
        <taxon>Eukaryota</taxon>
        <taxon>Metazoa</taxon>
        <taxon>Ecdysozoa</taxon>
        <taxon>Arthropoda</taxon>
        <taxon>Hexapoda</taxon>
        <taxon>Insecta</taxon>
        <taxon>Pterygota</taxon>
        <taxon>Neoptera</taxon>
        <taxon>Paraneoptera</taxon>
        <taxon>Psocodea</taxon>
        <taxon>Troctomorpha</taxon>
        <taxon>Phthiraptera</taxon>
        <taxon>Anoplura</taxon>
        <taxon>Pediculidae</taxon>
        <taxon>Pediculus</taxon>
    </lineage>
</organism>
<dbReference type="STRING" id="121224.E0VSR1"/>
<dbReference type="CTD" id="8234535"/>
<feature type="compositionally biased region" description="Basic and acidic residues" evidence="7">
    <location>
        <begin position="152"/>
        <end position="176"/>
    </location>
</feature>